<evidence type="ECO:0000313" key="2">
    <source>
        <dbReference type="EMBL" id="THD20430.1"/>
    </source>
</evidence>
<dbReference type="EMBL" id="JXXN02004641">
    <property type="protein sequence ID" value="THD20430.1"/>
    <property type="molecule type" value="Genomic_DNA"/>
</dbReference>
<evidence type="ECO:0000313" key="3">
    <source>
        <dbReference type="Proteomes" id="UP000230066"/>
    </source>
</evidence>
<comment type="caution">
    <text evidence="2">The sequence shown here is derived from an EMBL/GenBank/DDBJ whole genome shotgun (WGS) entry which is preliminary data.</text>
</comment>
<dbReference type="Proteomes" id="UP000230066">
    <property type="component" value="Unassembled WGS sequence"/>
</dbReference>
<gene>
    <name evidence="2" type="ORF">D915_008891</name>
</gene>
<dbReference type="Pfam" id="PF13877">
    <property type="entry name" value="RPAP3_C"/>
    <property type="match status" value="1"/>
</dbReference>
<dbReference type="AlphaFoldDB" id="A0A2H1BXP6"/>
<feature type="domain" description="RNA-polymerase II-associated protein 3-like C-terminal" evidence="1">
    <location>
        <begin position="71"/>
        <end position="168"/>
    </location>
</feature>
<reference evidence="2" key="1">
    <citation type="submission" date="2019-03" db="EMBL/GenBank/DDBJ databases">
        <title>Improved annotation for the trematode Fasciola hepatica.</title>
        <authorList>
            <person name="Choi Y.-J."/>
            <person name="Martin J."/>
            <person name="Mitreva M."/>
        </authorList>
    </citation>
    <scope>NUCLEOTIDE SEQUENCE [LARGE SCALE GENOMIC DNA]</scope>
</reference>
<organism evidence="2 3">
    <name type="scientific">Fasciola hepatica</name>
    <name type="common">Liver fluke</name>
    <dbReference type="NCBI Taxonomy" id="6192"/>
    <lineage>
        <taxon>Eukaryota</taxon>
        <taxon>Metazoa</taxon>
        <taxon>Spiralia</taxon>
        <taxon>Lophotrochozoa</taxon>
        <taxon>Platyhelminthes</taxon>
        <taxon>Trematoda</taxon>
        <taxon>Digenea</taxon>
        <taxon>Plagiorchiida</taxon>
        <taxon>Echinostomata</taxon>
        <taxon>Echinostomatoidea</taxon>
        <taxon>Fasciolidae</taxon>
        <taxon>Fasciola</taxon>
    </lineage>
</organism>
<accession>A0A2H1BXP6</accession>
<proteinExistence type="predicted"/>
<evidence type="ECO:0000259" key="1">
    <source>
        <dbReference type="Pfam" id="PF13877"/>
    </source>
</evidence>
<sequence length="207" mass="23426">MVNLPGAEDQTDREADQQPISVSPDPEWDIVGESCTNPSHVNETNTQNRLVDKALRDAVIQRLQVQDGKIPPITPSVFQTRWISIAKLKKVEKWKAILEIFSDIPSEALPSVIGIKLDALLLDEIIQALDWLCDTEAPSSKILDFTYKTLLYLSQVPRFYCGLLLVSDETIRAVHILLELLENHASDSQDTKWKELPQLKEKYTTGF</sequence>
<protein>
    <recommendedName>
        <fullName evidence="1">RNA-polymerase II-associated protein 3-like C-terminal domain-containing protein</fullName>
    </recommendedName>
</protein>
<dbReference type="InterPro" id="IPR025986">
    <property type="entry name" value="RPAP3-like_C"/>
</dbReference>
<name>A0A2H1BXP6_FASHE</name>
<keyword evidence="3" id="KW-1185">Reference proteome</keyword>